<evidence type="ECO:0000256" key="3">
    <source>
        <dbReference type="ARBA" id="ARBA00022679"/>
    </source>
</evidence>
<dbReference type="GO" id="GO:0051539">
    <property type="term" value="F:4 iron, 4 sulfur cluster binding"/>
    <property type="evidence" value="ECO:0007669"/>
    <property type="project" value="UniProtKB-KW"/>
</dbReference>
<dbReference type="PANTHER" id="PTHR43409:SF7">
    <property type="entry name" value="BLL1977 PROTEIN"/>
    <property type="match status" value="1"/>
</dbReference>
<dbReference type="InterPro" id="IPR007197">
    <property type="entry name" value="rSAM"/>
</dbReference>
<dbReference type="SFLD" id="SFLDG01082">
    <property type="entry name" value="B12-binding_domain_containing"/>
    <property type="match status" value="1"/>
</dbReference>
<dbReference type="EMBL" id="PVBT01000001">
    <property type="protein sequence ID" value="PRD57945.1"/>
    <property type="molecule type" value="Genomic_DNA"/>
</dbReference>
<dbReference type="InterPro" id="IPR023404">
    <property type="entry name" value="rSAM_horseshoe"/>
</dbReference>
<dbReference type="Gene3D" id="3.40.50.280">
    <property type="entry name" value="Cobalamin-binding domain"/>
    <property type="match status" value="1"/>
</dbReference>
<dbReference type="InterPro" id="IPR034466">
    <property type="entry name" value="Methyltransferase_Class_B"/>
</dbReference>
<dbReference type="Gene3D" id="3.80.30.20">
    <property type="entry name" value="tm_1862 like domain"/>
    <property type="match status" value="1"/>
</dbReference>
<dbReference type="InterPro" id="IPR051198">
    <property type="entry name" value="BchE-like"/>
</dbReference>
<keyword evidence="2" id="KW-0489">Methyltransferase</keyword>
<dbReference type="Pfam" id="PF04055">
    <property type="entry name" value="Radical_SAM"/>
    <property type="match status" value="1"/>
</dbReference>
<evidence type="ECO:0000256" key="7">
    <source>
        <dbReference type="ARBA" id="ARBA00023014"/>
    </source>
</evidence>
<dbReference type="SMART" id="SM00729">
    <property type="entry name" value="Elp3"/>
    <property type="match status" value="1"/>
</dbReference>
<evidence type="ECO:0000256" key="6">
    <source>
        <dbReference type="ARBA" id="ARBA00023004"/>
    </source>
</evidence>
<organism evidence="10 11">
    <name type="scientific">Phyllobacterium myrsinacearum</name>
    <dbReference type="NCBI Taxonomy" id="28101"/>
    <lineage>
        <taxon>Bacteria</taxon>
        <taxon>Pseudomonadati</taxon>
        <taxon>Pseudomonadota</taxon>
        <taxon>Alphaproteobacteria</taxon>
        <taxon>Hyphomicrobiales</taxon>
        <taxon>Phyllobacteriaceae</taxon>
        <taxon>Phyllobacterium</taxon>
    </lineage>
</organism>
<keyword evidence="4" id="KW-0949">S-adenosyl-L-methionine</keyword>
<evidence type="ECO:0000259" key="8">
    <source>
        <dbReference type="PROSITE" id="PS51332"/>
    </source>
</evidence>
<evidence type="ECO:0000313" key="10">
    <source>
        <dbReference type="EMBL" id="PRD57945.1"/>
    </source>
</evidence>
<accession>A0A2S9JX65</accession>
<keyword evidence="6" id="KW-0408">Iron</keyword>
<reference evidence="10 11" key="1">
    <citation type="submission" date="2018-02" db="EMBL/GenBank/DDBJ databases">
        <title>The draft genome of Phyllobacterium myrsinacearum DSM5892.</title>
        <authorList>
            <person name="Li L."/>
            <person name="Liu L."/>
            <person name="Zhang X."/>
            <person name="Wang T."/>
        </authorList>
    </citation>
    <scope>NUCLEOTIDE SEQUENCE [LARGE SCALE GENOMIC DNA]</scope>
    <source>
        <strain evidence="10 11">DSM 5892</strain>
    </source>
</reference>
<dbReference type="GO" id="GO:0003824">
    <property type="term" value="F:catalytic activity"/>
    <property type="evidence" value="ECO:0007669"/>
    <property type="project" value="InterPro"/>
</dbReference>
<dbReference type="PANTHER" id="PTHR43409">
    <property type="entry name" value="ANAEROBIC MAGNESIUM-PROTOPORPHYRIN IX MONOMETHYL ESTER CYCLASE-RELATED"/>
    <property type="match status" value="1"/>
</dbReference>
<evidence type="ECO:0000259" key="9">
    <source>
        <dbReference type="PROSITE" id="PS51918"/>
    </source>
</evidence>
<dbReference type="Pfam" id="PF02310">
    <property type="entry name" value="B12-binding"/>
    <property type="match status" value="1"/>
</dbReference>
<dbReference type="InterPro" id="IPR006638">
    <property type="entry name" value="Elp3/MiaA/NifB-like_rSAM"/>
</dbReference>
<dbReference type="SUPFAM" id="SSF102114">
    <property type="entry name" value="Radical SAM enzymes"/>
    <property type="match status" value="1"/>
</dbReference>
<proteinExistence type="predicted"/>
<feature type="domain" description="Radical SAM core" evidence="9">
    <location>
        <begin position="205"/>
        <end position="439"/>
    </location>
</feature>
<dbReference type="GO" id="GO:0046872">
    <property type="term" value="F:metal ion binding"/>
    <property type="evidence" value="ECO:0007669"/>
    <property type="project" value="UniProtKB-KW"/>
</dbReference>
<gene>
    <name evidence="10" type="ORF">C5750_01995</name>
</gene>
<comment type="caution">
    <text evidence="10">The sequence shown here is derived from an EMBL/GenBank/DDBJ whole genome shotgun (WGS) entry which is preliminary data.</text>
</comment>
<protein>
    <submittedName>
        <fullName evidence="10">Uncharacterized protein</fullName>
    </submittedName>
</protein>
<feature type="domain" description="B12-binding" evidence="8">
    <location>
        <begin position="21"/>
        <end position="162"/>
    </location>
</feature>
<dbReference type="PROSITE" id="PS51918">
    <property type="entry name" value="RADICAL_SAM"/>
    <property type="match status" value="1"/>
</dbReference>
<dbReference type="GO" id="GO:0005829">
    <property type="term" value="C:cytosol"/>
    <property type="evidence" value="ECO:0007669"/>
    <property type="project" value="TreeGrafter"/>
</dbReference>
<dbReference type="GO" id="GO:0031419">
    <property type="term" value="F:cobalamin binding"/>
    <property type="evidence" value="ECO:0007669"/>
    <property type="project" value="InterPro"/>
</dbReference>
<dbReference type="InterPro" id="IPR006158">
    <property type="entry name" value="Cobalamin-bd"/>
</dbReference>
<dbReference type="InterPro" id="IPR058240">
    <property type="entry name" value="rSAM_sf"/>
</dbReference>
<comment type="cofactor">
    <cofactor evidence="1">
        <name>[4Fe-4S] cluster</name>
        <dbReference type="ChEBI" id="CHEBI:49883"/>
    </cofactor>
</comment>
<dbReference type="Proteomes" id="UP000238563">
    <property type="component" value="Unassembled WGS sequence"/>
</dbReference>
<keyword evidence="3" id="KW-0808">Transferase</keyword>
<evidence type="ECO:0000256" key="4">
    <source>
        <dbReference type="ARBA" id="ARBA00022691"/>
    </source>
</evidence>
<sequence length="482" mass="54747">MDCFPVSNLAGPKEVDLTLVKPPTGFPPVKFTNYSFQSMIGETLGIASIASTSRSRGFTVHYLDAYFEELSIEQTISVIVGRSPRIVGILLRYPYVSIVRQITDSVRAHLPHAKIIIGGQYPSINAKLVLEWLPSVDGICIGDGELAILDLLEGAGRQIHGRSYILWRYGPSAEKRTAKGTALVHYAALDDLEWPDRKYLRTAQEFGYKAVGISSSRGCPYRCAFCVPHVYSQNSIERPWNYRSARSITDEIQFHYDNGDRLFTFSDEHFLPNKFARKRAVEFARLLKAQRLDVKFMFDCRADSVSEELFATLRDVGLYRVYIGFEAAENSMLLDYRKDQKMEIYESTLTLLSRLGIEAIPGMIIFSPTTTPSEIKKNIEFFAANFSTYAEEDFLSRLQVLPGTPIAVGLKNQGLLGDMIEGEYFWKFKHPIVEALWNDFNDIVKSRSGDFRALRENDKQSLSNLKKEIERDLFNALNKRAQ</sequence>
<keyword evidence="7" id="KW-0411">Iron-sulfur</keyword>
<dbReference type="PROSITE" id="PS51332">
    <property type="entry name" value="B12_BINDING"/>
    <property type="match status" value="1"/>
</dbReference>
<dbReference type="AlphaFoldDB" id="A0A2S9JX65"/>
<evidence type="ECO:0000256" key="5">
    <source>
        <dbReference type="ARBA" id="ARBA00022723"/>
    </source>
</evidence>
<name>A0A2S9JX65_9HYPH</name>
<evidence type="ECO:0000313" key="11">
    <source>
        <dbReference type="Proteomes" id="UP000238563"/>
    </source>
</evidence>
<keyword evidence="11" id="KW-1185">Reference proteome</keyword>
<dbReference type="SFLD" id="SFLDS00029">
    <property type="entry name" value="Radical_SAM"/>
    <property type="match status" value="1"/>
</dbReference>
<dbReference type="OrthoDB" id="9801424at2"/>
<evidence type="ECO:0000256" key="1">
    <source>
        <dbReference type="ARBA" id="ARBA00001966"/>
    </source>
</evidence>
<keyword evidence="5" id="KW-0479">Metal-binding</keyword>
<dbReference type="CDD" id="cd01335">
    <property type="entry name" value="Radical_SAM"/>
    <property type="match status" value="1"/>
</dbReference>
<dbReference type="SFLD" id="SFLDG01123">
    <property type="entry name" value="methyltransferase_(Class_B)"/>
    <property type="match status" value="1"/>
</dbReference>
<evidence type="ECO:0000256" key="2">
    <source>
        <dbReference type="ARBA" id="ARBA00022603"/>
    </source>
</evidence>